<gene>
    <name evidence="15" type="ORF">GCM10022197_29420</name>
</gene>
<dbReference type="SMART" id="SM00387">
    <property type="entry name" value="HATPase_c"/>
    <property type="match status" value="1"/>
</dbReference>
<dbReference type="Pfam" id="PF00672">
    <property type="entry name" value="HAMP"/>
    <property type="match status" value="1"/>
</dbReference>
<dbReference type="InterPro" id="IPR003594">
    <property type="entry name" value="HATPase_dom"/>
</dbReference>
<keyword evidence="8 12" id="KW-1133">Transmembrane helix</keyword>
<dbReference type="RefSeq" id="WP_344742481.1">
    <property type="nucleotide sequence ID" value="NZ_BAAAYR010000004.1"/>
</dbReference>
<comment type="caution">
    <text evidence="15">The sequence shown here is derived from an EMBL/GenBank/DDBJ whole genome shotgun (WGS) entry which is preliminary data.</text>
</comment>
<comment type="catalytic activity">
    <reaction evidence="1">
        <text>ATP + protein L-histidine = ADP + protein N-phospho-L-histidine.</text>
        <dbReference type="EC" id="2.7.13.3"/>
    </reaction>
</comment>
<dbReference type="SUPFAM" id="SSF47384">
    <property type="entry name" value="Homodimeric domain of signal transducing histidine kinase"/>
    <property type="match status" value="1"/>
</dbReference>
<evidence type="ECO:0000256" key="8">
    <source>
        <dbReference type="ARBA" id="ARBA00022989"/>
    </source>
</evidence>
<sequence>MSAGPPPVPAGGLRTRSLRNRVTVTVLAFIAAMLVVLAVVTDVALGARLEGELRERLQDRASYATILVGQVPSSTLVDRLEGDGVSVSLTTSTGQVISKGPLSPAAPGAAPAPQPPGPADGPKGPVRKAGQVLSVSEPLSDGSTLVLLADSGDVERTLAQVRTTLVVAGLVLLALAALALRPVVARALRPLDQVTATARAITAGDRGARLRPDRPETELGRAASAFDGMLDEVEGAERQARGAEQRLRVFLSDAAHELRTPLSGVQAAAERLLRGVDDRRQREELSVTVIREARRASRLADDLLTMARIDSGLDLQRVTVDLAGVAGRVADVARLAHPDARVEVTGSADPVEADPDRVTQVLTNLVDNALAATNGRGHVALAVRRDQDRVTVDVSDDGPGVPPADAERVFERLVRLDASRTSGGSGLGLSIARGIAEAHGGTLVLVPSPAGARFRLSLPAAGPR</sequence>
<evidence type="ECO:0000259" key="14">
    <source>
        <dbReference type="PROSITE" id="PS50885"/>
    </source>
</evidence>
<dbReference type="GO" id="GO:0016301">
    <property type="term" value="F:kinase activity"/>
    <property type="evidence" value="ECO:0007669"/>
    <property type="project" value="UniProtKB-KW"/>
</dbReference>
<dbReference type="InterPro" id="IPR005467">
    <property type="entry name" value="His_kinase_dom"/>
</dbReference>
<evidence type="ECO:0000256" key="3">
    <source>
        <dbReference type="ARBA" id="ARBA00012438"/>
    </source>
</evidence>
<dbReference type="CDD" id="cd00082">
    <property type="entry name" value="HisKA"/>
    <property type="match status" value="1"/>
</dbReference>
<comment type="subcellular location">
    <subcellularLocation>
        <location evidence="2">Cell membrane</location>
    </subcellularLocation>
</comment>
<dbReference type="EC" id="2.7.13.3" evidence="3"/>
<feature type="transmembrane region" description="Helical" evidence="12">
    <location>
        <begin position="165"/>
        <end position="184"/>
    </location>
</feature>
<dbReference type="Gene3D" id="6.10.340.10">
    <property type="match status" value="1"/>
</dbReference>
<accession>A0ABP6XSL3</accession>
<dbReference type="EMBL" id="BAAAYR010000004">
    <property type="protein sequence ID" value="GAA3571070.1"/>
    <property type="molecule type" value="Genomic_DNA"/>
</dbReference>
<dbReference type="InterPro" id="IPR003661">
    <property type="entry name" value="HisK_dim/P_dom"/>
</dbReference>
<keyword evidence="7 15" id="KW-0418">Kinase</keyword>
<name>A0ABP6XSL3_9ACTN</name>
<evidence type="ECO:0000256" key="9">
    <source>
        <dbReference type="ARBA" id="ARBA00023012"/>
    </source>
</evidence>
<keyword evidence="5" id="KW-0808">Transferase</keyword>
<reference evidence="16" key="1">
    <citation type="journal article" date="2019" name="Int. J. Syst. Evol. Microbiol.">
        <title>The Global Catalogue of Microorganisms (GCM) 10K type strain sequencing project: providing services to taxonomists for standard genome sequencing and annotation.</title>
        <authorList>
            <consortium name="The Broad Institute Genomics Platform"/>
            <consortium name="The Broad Institute Genome Sequencing Center for Infectious Disease"/>
            <person name="Wu L."/>
            <person name="Ma J."/>
        </authorList>
    </citation>
    <scope>NUCLEOTIDE SEQUENCE [LARGE SCALE GENOMIC DNA]</scope>
    <source>
        <strain evidence="16">JCM 16540</strain>
    </source>
</reference>
<dbReference type="Proteomes" id="UP001500767">
    <property type="component" value="Unassembled WGS sequence"/>
</dbReference>
<keyword evidence="9" id="KW-0902">Two-component regulatory system</keyword>
<dbReference type="Gene3D" id="1.10.287.130">
    <property type="match status" value="1"/>
</dbReference>
<dbReference type="SUPFAM" id="SSF158472">
    <property type="entry name" value="HAMP domain-like"/>
    <property type="match status" value="1"/>
</dbReference>
<evidence type="ECO:0000313" key="16">
    <source>
        <dbReference type="Proteomes" id="UP001500767"/>
    </source>
</evidence>
<evidence type="ECO:0000256" key="11">
    <source>
        <dbReference type="SAM" id="MobiDB-lite"/>
    </source>
</evidence>
<dbReference type="InterPro" id="IPR004358">
    <property type="entry name" value="Sig_transdc_His_kin-like_C"/>
</dbReference>
<dbReference type="InterPro" id="IPR003660">
    <property type="entry name" value="HAMP_dom"/>
</dbReference>
<evidence type="ECO:0000256" key="2">
    <source>
        <dbReference type="ARBA" id="ARBA00004236"/>
    </source>
</evidence>
<keyword evidence="16" id="KW-1185">Reference proteome</keyword>
<dbReference type="Gene3D" id="3.30.565.10">
    <property type="entry name" value="Histidine kinase-like ATPase, C-terminal domain"/>
    <property type="match status" value="1"/>
</dbReference>
<dbReference type="PANTHER" id="PTHR45436">
    <property type="entry name" value="SENSOR HISTIDINE KINASE YKOH"/>
    <property type="match status" value="1"/>
</dbReference>
<dbReference type="Pfam" id="PF02518">
    <property type="entry name" value="HATPase_c"/>
    <property type="match status" value="1"/>
</dbReference>
<evidence type="ECO:0000256" key="4">
    <source>
        <dbReference type="ARBA" id="ARBA00022553"/>
    </source>
</evidence>
<dbReference type="SMART" id="SM00304">
    <property type="entry name" value="HAMP"/>
    <property type="match status" value="1"/>
</dbReference>
<evidence type="ECO:0000256" key="10">
    <source>
        <dbReference type="ARBA" id="ARBA00023136"/>
    </source>
</evidence>
<feature type="compositionally biased region" description="Pro residues" evidence="11">
    <location>
        <begin position="110"/>
        <end position="119"/>
    </location>
</feature>
<evidence type="ECO:0000256" key="6">
    <source>
        <dbReference type="ARBA" id="ARBA00022692"/>
    </source>
</evidence>
<keyword evidence="4" id="KW-0597">Phosphoprotein</keyword>
<feature type="domain" description="Histidine kinase" evidence="13">
    <location>
        <begin position="253"/>
        <end position="462"/>
    </location>
</feature>
<dbReference type="SUPFAM" id="SSF55874">
    <property type="entry name" value="ATPase domain of HSP90 chaperone/DNA topoisomerase II/histidine kinase"/>
    <property type="match status" value="1"/>
</dbReference>
<evidence type="ECO:0000256" key="7">
    <source>
        <dbReference type="ARBA" id="ARBA00022777"/>
    </source>
</evidence>
<dbReference type="PANTHER" id="PTHR45436:SF5">
    <property type="entry name" value="SENSOR HISTIDINE KINASE TRCS"/>
    <property type="match status" value="1"/>
</dbReference>
<keyword evidence="10 12" id="KW-0472">Membrane</keyword>
<evidence type="ECO:0000256" key="1">
    <source>
        <dbReference type="ARBA" id="ARBA00000085"/>
    </source>
</evidence>
<keyword evidence="6 12" id="KW-0812">Transmembrane</keyword>
<dbReference type="CDD" id="cd00075">
    <property type="entry name" value="HATPase"/>
    <property type="match status" value="1"/>
</dbReference>
<dbReference type="InterPro" id="IPR036890">
    <property type="entry name" value="HATPase_C_sf"/>
</dbReference>
<dbReference type="InterPro" id="IPR036097">
    <property type="entry name" value="HisK_dim/P_sf"/>
</dbReference>
<dbReference type="InterPro" id="IPR050428">
    <property type="entry name" value="TCS_sensor_his_kinase"/>
</dbReference>
<dbReference type="PROSITE" id="PS50109">
    <property type="entry name" value="HIS_KIN"/>
    <property type="match status" value="1"/>
</dbReference>
<proteinExistence type="predicted"/>
<organism evidence="15 16">
    <name type="scientific">Microlunatus spumicola</name>
    <dbReference type="NCBI Taxonomy" id="81499"/>
    <lineage>
        <taxon>Bacteria</taxon>
        <taxon>Bacillati</taxon>
        <taxon>Actinomycetota</taxon>
        <taxon>Actinomycetes</taxon>
        <taxon>Propionibacteriales</taxon>
        <taxon>Propionibacteriaceae</taxon>
        <taxon>Microlunatus</taxon>
    </lineage>
</organism>
<dbReference type="PROSITE" id="PS50885">
    <property type="entry name" value="HAMP"/>
    <property type="match status" value="1"/>
</dbReference>
<evidence type="ECO:0000256" key="12">
    <source>
        <dbReference type="SAM" id="Phobius"/>
    </source>
</evidence>
<protein>
    <recommendedName>
        <fullName evidence="3">histidine kinase</fullName>
        <ecNumber evidence="3">2.7.13.3</ecNumber>
    </recommendedName>
</protein>
<feature type="transmembrane region" description="Helical" evidence="12">
    <location>
        <begin position="22"/>
        <end position="47"/>
    </location>
</feature>
<feature type="domain" description="HAMP" evidence="14">
    <location>
        <begin position="185"/>
        <end position="238"/>
    </location>
</feature>
<evidence type="ECO:0000313" key="15">
    <source>
        <dbReference type="EMBL" id="GAA3571070.1"/>
    </source>
</evidence>
<evidence type="ECO:0000259" key="13">
    <source>
        <dbReference type="PROSITE" id="PS50109"/>
    </source>
</evidence>
<feature type="compositionally biased region" description="Low complexity" evidence="11">
    <location>
        <begin position="100"/>
        <end position="109"/>
    </location>
</feature>
<dbReference type="Pfam" id="PF00512">
    <property type="entry name" value="HisKA"/>
    <property type="match status" value="1"/>
</dbReference>
<dbReference type="CDD" id="cd06225">
    <property type="entry name" value="HAMP"/>
    <property type="match status" value="1"/>
</dbReference>
<evidence type="ECO:0000256" key="5">
    <source>
        <dbReference type="ARBA" id="ARBA00022679"/>
    </source>
</evidence>
<dbReference type="PRINTS" id="PR00344">
    <property type="entry name" value="BCTRLSENSOR"/>
</dbReference>
<dbReference type="SMART" id="SM00388">
    <property type="entry name" value="HisKA"/>
    <property type="match status" value="1"/>
</dbReference>
<feature type="region of interest" description="Disordered" evidence="11">
    <location>
        <begin position="96"/>
        <end position="128"/>
    </location>
</feature>